<dbReference type="PROSITE" id="PS50059">
    <property type="entry name" value="FKBP_PPIASE"/>
    <property type="match status" value="1"/>
</dbReference>
<evidence type="ECO:0000256" key="7">
    <source>
        <dbReference type="SAM" id="MobiDB-lite"/>
    </source>
</evidence>
<comment type="caution">
    <text evidence="9">The sequence shown here is derived from an EMBL/GenBank/DDBJ whole genome shotgun (WGS) entry which is preliminary data.</text>
</comment>
<feature type="region of interest" description="Disordered" evidence="7">
    <location>
        <begin position="165"/>
        <end position="194"/>
    </location>
</feature>
<dbReference type="GO" id="GO:0003755">
    <property type="term" value="F:peptidyl-prolyl cis-trans isomerase activity"/>
    <property type="evidence" value="ECO:0007669"/>
    <property type="project" value="UniProtKB-KW"/>
</dbReference>
<dbReference type="PIRSF" id="PIRSF001473">
    <property type="entry name" value="FK506-bp_FPR3"/>
    <property type="match status" value="1"/>
</dbReference>
<gene>
    <name evidence="9" type="ORF">TAPDE_004968</name>
</gene>
<sequence length="414" mass="44715">MSLEVSKTPIVDSDSEIESEESFDSEDFLNPDFASILGAQQRVASLKTATALYGVVIPAGGEPVPMIDEDELPHAITITMAAVDVSESEESTRACSVKVIRRPMFDDDDDEDEIDEEEIAMYTEEFVLCTLKPGVIYQQTLNVSFSEGEAIFFTNTGDCDVHLTGNYMTPIDEPNGQDDYDSEEEDEYDSEDDEDDLIDDLAEEGSDDELDEIDARIQELEEAEAESKSSKKRRASSEADLDAVMDEAAVVEPKADKKLSKKERKKLKATNGEAAPAPVSADEGNASEDSAKKSVSFSNDTKPAAKLVAGGVSVEDRKTGDGPAAKNGSKVSIRYVGKLKNGKTFDSNTKGKPFTFKIGSGECIKGMEIGVNGMRAGGERRVEIPAASAYGSQSLPGIPANSDLTFDIKLLKFT</sequence>
<evidence type="ECO:0000313" key="9">
    <source>
        <dbReference type="EMBL" id="CCG84504.1"/>
    </source>
</evidence>
<dbReference type="Gene3D" id="3.10.50.40">
    <property type="match status" value="1"/>
</dbReference>
<dbReference type="OrthoDB" id="77911at2759"/>
<dbReference type="InterPro" id="IPR023566">
    <property type="entry name" value="PPIase_Fpr3/Fpr4-like"/>
</dbReference>
<protein>
    <recommendedName>
        <fullName evidence="5">FK506-binding protein</fullName>
        <ecNumber evidence="5">5.2.1.8</ecNumber>
    </recommendedName>
</protein>
<keyword evidence="4 5" id="KW-0413">Isomerase</keyword>
<reference evidence="9 10" key="1">
    <citation type="journal article" date="2013" name="MBio">
        <title>Genome sequencing of the plant pathogen Taphrina deformans, the causal agent of peach leaf curl.</title>
        <authorList>
            <person name="Cisse O.H."/>
            <person name="Almeida J.M.G.C.F."/>
            <person name="Fonseca A."/>
            <person name="Kumar A.A."/>
            <person name="Salojaervi J."/>
            <person name="Overmyer K."/>
            <person name="Hauser P.M."/>
            <person name="Pagni M."/>
        </authorList>
    </citation>
    <scope>NUCLEOTIDE SEQUENCE [LARGE SCALE GENOMIC DNA]</scope>
    <source>
        <strain evidence="10">PYCC 5710 / ATCC 11124 / CBS 356.35 / IMI 108563 / JCM 9778 / NBRC 8474</strain>
    </source>
</reference>
<dbReference type="Proteomes" id="UP000013776">
    <property type="component" value="Unassembled WGS sequence"/>
</dbReference>
<dbReference type="AlphaFoldDB" id="R4XJ47"/>
<comment type="similarity">
    <text evidence="2">Belongs to the FKBP-type PPIase family. FKBP3/4 subfamily.</text>
</comment>
<dbReference type="InterPro" id="IPR046357">
    <property type="entry name" value="PPIase_dom_sf"/>
</dbReference>
<evidence type="ECO:0000259" key="8">
    <source>
        <dbReference type="PROSITE" id="PS50059"/>
    </source>
</evidence>
<evidence type="ECO:0000256" key="3">
    <source>
        <dbReference type="ARBA" id="ARBA00023110"/>
    </source>
</evidence>
<keyword evidence="3 5" id="KW-0697">Rotamase</keyword>
<feature type="compositionally biased region" description="Acidic residues" evidence="7">
    <location>
        <begin position="13"/>
        <end position="25"/>
    </location>
</feature>
<feature type="compositionally biased region" description="Basic residues" evidence="7">
    <location>
        <begin position="259"/>
        <end position="268"/>
    </location>
</feature>
<dbReference type="PANTHER" id="PTHR43811">
    <property type="entry name" value="FKBP-TYPE PEPTIDYL-PROLYL CIS-TRANS ISOMERASE FKPA"/>
    <property type="match status" value="1"/>
</dbReference>
<evidence type="ECO:0000256" key="6">
    <source>
        <dbReference type="PROSITE-ProRule" id="PRU00277"/>
    </source>
</evidence>
<dbReference type="VEuPathDB" id="FungiDB:TAPDE_004968"/>
<dbReference type="GO" id="GO:0005730">
    <property type="term" value="C:nucleolus"/>
    <property type="evidence" value="ECO:0007669"/>
    <property type="project" value="TreeGrafter"/>
</dbReference>
<organism evidence="9 10">
    <name type="scientific">Taphrina deformans (strain PYCC 5710 / ATCC 11124 / CBS 356.35 / IMI 108563 / JCM 9778 / NBRC 8474)</name>
    <name type="common">Peach leaf curl fungus</name>
    <name type="synonym">Lalaria deformans</name>
    <dbReference type="NCBI Taxonomy" id="1097556"/>
    <lineage>
        <taxon>Eukaryota</taxon>
        <taxon>Fungi</taxon>
        <taxon>Dikarya</taxon>
        <taxon>Ascomycota</taxon>
        <taxon>Taphrinomycotina</taxon>
        <taxon>Taphrinomycetes</taxon>
        <taxon>Taphrinales</taxon>
        <taxon>Taphrinaceae</taxon>
        <taxon>Taphrina</taxon>
    </lineage>
</organism>
<accession>R4XJ47</accession>
<dbReference type="EC" id="5.2.1.8" evidence="5"/>
<evidence type="ECO:0000256" key="2">
    <source>
        <dbReference type="ARBA" id="ARBA00007838"/>
    </source>
</evidence>
<dbReference type="STRING" id="1097556.R4XJ47"/>
<dbReference type="Gene3D" id="2.60.120.340">
    <property type="entry name" value="Nucleoplasmin core domain"/>
    <property type="match status" value="1"/>
</dbReference>
<proteinExistence type="inferred from homology"/>
<dbReference type="GO" id="GO:0000785">
    <property type="term" value="C:chromatin"/>
    <property type="evidence" value="ECO:0007669"/>
    <property type="project" value="TreeGrafter"/>
</dbReference>
<dbReference type="Pfam" id="PF00254">
    <property type="entry name" value="FKBP_C"/>
    <property type="match status" value="1"/>
</dbReference>
<feature type="region of interest" description="Disordered" evidence="7">
    <location>
        <begin position="1"/>
        <end position="25"/>
    </location>
</feature>
<dbReference type="InterPro" id="IPR041232">
    <property type="entry name" value="NPL"/>
</dbReference>
<keyword evidence="10" id="KW-1185">Reference proteome</keyword>
<dbReference type="Pfam" id="PF17800">
    <property type="entry name" value="NPL"/>
    <property type="match status" value="1"/>
</dbReference>
<feature type="region of interest" description="Disordered" evidence="7">
    <location>
        <begin position="221"/>
        <end position="298"/>
    </location>
</feature>
<feature type="compositionally biased region" description="Acidic residues" evidence="7">
    <location>
        <begin position="175"/>
        <end position="194"/>
    </location>
</feature>
<evidence type="ECO:0000256" key="4">
    <source>
        <dbReference type="ARBA" id="ARBA00023235"/>
    </source>
</evidence>
<feature type="domain" description="PPIase FKBP-type" evidence="8">
    <location>
        <begin position="328"/>
        <end position="414"/>
    </location>
</feature>
<comment type="catalytic activity">
    <reaction evidence="1 5 6">
        <text>[protein]-peptidylproline (omega=180) = [protein]-peptidylproline (omega=0)</text>
        <dbReference type="Rhea" id="RHEA:16237"/>
        <dbReference type="Rhea" id="RHEA-COMP:10747"/>
        <dbReference type="Rhea" id="RHEA-COMP:10748"/>
        <dbReference type="ChEBI" id="CHEBI:83833"/>
        <dbReference type="ChEBI" id="CHEBI:83834"/>
        <dbReference type="EC" id="5.2.1.8"/>
    </reaction>
</comment>
<dbReference type="PANTHER" id="PTHR43811:SF19">
    <property type="entry name" value="39 KDA FK506-BINDING NUCLEAR PROTEIN"/>
    <property type="match status" value="1"/>
</dbReference>
<dbReference type="eggNOG" id="KOG0552">
    <property type="taxonomic scope" value="Eukaryota"/>
</dbReference>
<dbReference type="EMBL" id="CAHR02000254">
    <property type="protein sequence ID" value="CCG84504.1"/>
    <property type="molecule type" value="Genomic_DNA"/>
</dbReference>
<name>R4XJ47_TAPDE</name>
<evidence type="ECO:0000313" key="10">
    <source>
        <dbReference type="Proteomes" id="UP000013776"/>
    </source>
</evidence>
<evidence type="ECO:0000256" key="1">
    <source>
        <dbReference type="ARBA" id="ARBA00000971"/>
    </source>
</evidence>
<dbReference type="InterPro" id="IPR001179">
    <property type="entry name" value="PPIase_FKBP_dom"/>
</dbReference>
<evidence type="ECO:0000256" key="5">
    <source>
        <dbReference type="PIRNR" id="PIRNR001473"/>
    </source>
</evidence>
<dbReference type="SUPFAM" id="SSF54534">
    <property type="entry name" value="FKBP-like"/>
    <property type="match status" value="1"/>
</dbReference>